<dbReference type="Proteomes" id="UP000472265">
    <property type="component" value="Chromosome 14"/>
</dbReference>
<evidence type="ECO:0000259" key="16">
    <source>
        <dbReference type="PROSITE" id="PS50055"/>
    </source>
</evidence>
<comment type="subcellular location">
    <subcellularLocation>
        <location evidence="1">Membrane</location>
        <topology evidence="1">Single-pass type I membrane protein</topology>
    </subcellularLocation>
</comment>
<feature type="domain" description="Tyrosine specific protein phosphatases" evidence="17">
    <location>
        <begin position="1563"/>
        <end position="1639"/>
    </location>
</feature>
<dbReference type="InterPro" id="IPR050713">
    <property type="entry name" value="RTP_Phos/Ushers"/>
</dbReference>
<dbReference type="InterPro" id="IPR016130">
    <property type="entry name" value="Tyr_Pase_AS"/>
</dbReference>
<evidence type="ECO:0000256" key="10">
    <source>
        <dbReference type="ARBA" id="ARBA00023180"/>
    </source>
</evidence>
<evidence type="ECO:0000256" key="13">
    <source>
        <dbReference type="SAM" id="MobiDB-lite"/>
    </source>
</evidence>
<evidence type="ECO:0000313" key="19">
    <source>
        <dbReference type="Ensembl" id="ENSSAUP00010036942.1"/>
    </source>
</evidence>
<dbReference type="InterPro" id="IPR041201">
    <property type="entry name" value="PTPRJ_TM"/>
</dbReference>
<feature type="chain" id="PRO_5025404705" description="protein-tyrosine-phosphatase" evidence="15">
    <location>
        <begin position="16"/>
        <end position="1686"/>
    </location>
</feature>
<evidence type="ECO:0000256" key="4">
    <source>
        <dbReference type="ARBA" id="ARBA00022729"/>
    </source>
</evidence>
<feature type="region of interest" description="Disordered" evidence="13">
    <location>
        <begin position="1108"/>
        <end position="1138"/>
    </location>
</feature>
<feature type="transmembrane region" description="Helical" evidence="14">
    <location>
        <begin position="1312"/>
        <end position="1332"/>
    </location>
</feature>
<feature type="domain" description="Fibronectin type-III" evidence="18">
    <location>
        <begin position="414"/>
        <end position="512"/>
    </location>
</feature>
<proteinExistence type="inferred from homology"/>
<evidence type="ECO:0000256" key="11">
    <source>
        <dbReference type="ARBA" id="ARBA00025789"/>
    </source>
</evidence>
<dbReference type="GO" id="GO:0004725">
    <property type="term" value="F:protein tyrosine phosphatase activity"/>
    <property type="evidence" value="ECO:0007669"/>
    <property type="project" value="UniProtKB-EC"/>
</dbReference>
<dbReference type="FunFam" id="2.60.40.10:FF:000369">
    <property type="entry name" value="Protein tyrosine phosphatase, receptor type B"/>
    <property type="match status" value="5"/>
</dbReference>
<evidence type="ECO:0000256" key="15">
    <source>
        <dbReference type="SAM" id="SignalP"/>
    </source>
</evidence>
<evidence type="ECO:0000256" key="3">
    <source>
        <dbReference type="ARBA" id="ARBA00022692"/>
    </source>
</evidence>
<keyword evidence="5" id="KW-0677">Repeat</keyword>
<dbReference type="InterPro" id="IPR000242">
    <property type="entry name" value="PTP_cat"/>
</dbReference>
<feature type="region of interest" description="Disordered" evidence="13">
    <location>
        <begin position="1016"/>
        <end position="1037"/>
    </location>
</feature>
<keyword evidence="4 15" id="KW-0732">Signal</keyword>
<dbReference type="InterPro" id="IPR036116">
    <property type="entry name" value="FN3_sf"/>
</dbReference>
<protein>
    <recommendedName>
        <fullName evidence="2">protein-tyrosine-phosphatase</fullName>
        <ecNumber evidence="2">3.1.3.48</ecNumber>
    </recommendedName>
</protein>
<dbReference type="Pfam" id="PF00102">
    <property type="entry name" value="Y_phosphatase"/>
    <property type="match status" value="1"/>
</dbReference>
<feature type="domain" description="Fibronectin type-III" evidence="18">
    <location>
        <begin position="942"/>
        <end position="1032"/>
    </location>
</feature>
<dbReference type="GO" id="GO:0016020">
    <property type="term" value="C:membrane"/>
    <property type="evidence" value="ECO:0007669"/>
    <property type="project" value="UniProtKB-SubCell"/>
</dbReference>
<feature type="compositionally biased region" description="Polar residues" evidence="13">
    <location>
        <begin position="1020"/>
        <end position="1036"/>
    </location>
</feature>
<keyword evidence="8 14" id="KW-1133">Transmembrane helix</keyword>
<dbReference type="InterPro" id="IPR003595">
    <property type="entry name" value="Tyr_Pase_cat"/>
</dbReference>
<dbReference type="PROSITE" id="PS50055">
    <property type="entry name" value="TYR_PHOSPHATASE_PTP"/>
    <property type="match status" value="1"/>
</dbReference>
<reference evidence="19" key="2">
    <citation type="submission" date="2025-08" db="UniProtKB">
        <authorList>
            <consortium name="Ensembl"/>
        </authorList>
    </citation>
    <scope>IDENTIFICATION</scope>
</reference>
<evidence type="ECO:0000256" key="6">
    <source>
        <dbReference type="ARBA" id="ARBA00022801"/>
    </source>
</evidence>
<evidence type="ECO:0000256" key="7">
    <source>
        <dbReference type="ARBA" id="ARBA00022912"/>
    </source>
</evidence>
<evidence type="ECO:0000256" key="12">
    <source>
        <dbReference type="ARBA" id="ARBA00051722"/>
    </source>
</evidence>
<feature type="domain" description="Fibronectin type-III" evidence="18">
    <location>
        <begin position="273"/>
        <end position="361"/>
    </location>
</feature>
<dbReference type="PROSITE" id="PS50056">
    <property type="entry name" value="TYR_PHOSPHATASE_2"/>
    <property type="match status" value="1"/>
</dbReference>
<dbReference type="Ensembl" id="ENSSAUT00010038891.1">
    <property type="protein sequence ID" value="ENSSAUP00010036942.1"/>
    <property type="gene ID" value="ENSSAUG00010015577.1"/>
</dbReference>
<reference evidence="19" key="1">
    <citation type="submission" date="2021-04" db="EMBL/GenBank/DDBJ databases">
        <authorList>
            <consortium name="Wellcome Sanger Institute Data Sharing"/>
        </authorList>
    </citation>
    <scope>NUCLEOTIDE SEQUENCE [LARGE SCALE GENOMIC DNA]</scope>
</reference>
<feature type="domain" description="Fibronectin type-III" evidence="18">
    <location>
        <begin position="100"/>
        <end position="188"/>
    </location>
</feature>
<dbReference type="SUPFAM" id="SSF52799">
    <property type="entry name" value="(Phosphotyrosine protein) phosphatases II"/>
    <property type="match status" value="1"/>
</dbReference>
<dbReference type="Pfam" id="PF18861">
    <property type="entry name" value="PTP_tm"/>
    <property type="match status" value="1"/>
</dbReference>
<evidence type="ECO:0000256" key="2">
    <source>
        <dbReference type="ARBA" id="ARBA00013064"/>
    </source>
</evidence>
<dbReference type="PANTHER" id="PTHR46957:SF2">
    <property type="entry name" value="RECEPTOR-TYPE TYROSINE-PROTEIN PHOSPHATASE BETA"/>
    <property type="match status" value="1"/>
</dbReference>
<dbReference type="InterPro" id="IPR000387">
    <property type="entry name" value="Tyr_Pase_dom"/>
</dbReference>
<evidence type="ECO:0000256" key="1">
    <source>
        <dbReference type="ARBA" id="ARBA00004479"/>
    </source>
</evidence>
<evidence type="ECO:0000313" key="20">
    <source>
        <dbReference type="Proteomes" id="UP000472265"/>
    </source>
</evidence>
<accession>A0A671WG37</accession>
<comment type="catalytic activity">
    <reaction evidence="12">
        <text>O-phospho-L-tyrosyl-[protein] + H2O = L-tyrosyl-[protein] + phosphate</text>
        <dbReference type="Rhea" id="RHEA:10684"/>
        <dbReference type="Rhea" id="RHEA-COMP:10136"/>
        <dbReference type="Rhea" id="RHEA-COMP:20101"/>
        <dbReference type="ChEBI" id="CHEBI:15377"/>
        <dbReference type="ChEBI" id="CHEBI:43474"/>
        <dbReference type="ChEBI" id="CHEBI:46858"/>
        <dbReference type="ChEBI" id="CHEBI:61978"/>
        <dbReference type="EC" id="3.1.3.48"/>
    </reaction>
</comment>
<dbReference type="PROSITE" id="PS00383">
    <property type="entry name" value="TYR_PHOSPHATASE_1"/>
    <property type="match status" value="1"/>
</dbReference>
<dbReference type="FunFam" id="3.90.190.10:FF:000009">
    <property type="entry name" value="Receptor-type tyrosine-protein phosphatase beta"/>
    <property type="match status" value="1"/>
</dbReference>
<evidence type="ECO:0000256" key="14">
    <source>
        <dbReference type="SAM" id="Phobius"/>
    </source>
</evidence>
<dbReference type="InterPro" id="IPR013783">
    <property type="entry name" value="Ig-like_fold"/>
</dbReference>
<dbReference type="Gene3D" id="2.60.40.10">
    <property type="entry name" value="Immunoglobulins"/>
    <property type="match status" value="10"/>
</dbReference>
<dbReference type="Gene3D" id="3.90.190.10">
    <property type="entry name" value="Protein tyrosine phosphatase superfamily"/>
    <property type="match status" value="1"/>
</dbReference>
<keyword evidence="6" id="KW-0378">Hydrolase</keyword>
<feature type="domain" description="Tyrosine-protein phosphatase" evidence="16">
    <location>
        <begin position="1388"/>
        <end position="1648"/>
    </location>
</feature>
<name>A0A671WG37_SPAAU</name>
<evidence type="ECO:0000259" key="18">
    <source>
        <dbReference type="PROSITE" id="PS50853"/>
    </source>
</evidence>
<dbReference type="GO" id="GO:0043235">
    <property type="term" value="C:receptor complex"/>
    <property type="evidence" value="ECO:0007669"/>
    <property type="project" value="TreeGrafter"/>
</dbReference>
<comment type="similarity">
    <text evidence="11">Belongs to the protein-tyrosine phosphatase family. Receptor class 3 subfamily.</text>
</comment>
<keyword evidence="10" id="KW-0325">Glycoprotein</keyword>
<organism evidence="19 20">
    <name type="scientific">Sparus aurata</name>
    <name type="common">Gilthead sea bream</name>
    <dbReference type="NCBI Taxonomy" id="8175"/>
    <lineage>
        <taxon>Eukaryota</taxon>
        <taxon>Metazoa</taxon>
        <taxon>Chordata</taxon>
        <taxon>Craniata</taxon>
        <taxon>Vertebrata</taxon>
        <taxon>Euteleostomi</taxon>
        <taxon>Actinopterygii</taxon>
        <taxon>Neopterygii</taxon>
        <taxon>Teleostei</taxon>
        <taxon>Neoteleostei</taxon>
        <taxon>Acanthomorphata</taxon>
        <taxon>Eupercaria</taxon>
        <taxon>Spariformes</taxon>
        <taxon>Sparidae</taxon>
        <taxon>Sparus</taxon>
    </lineage>
</organism>
<dbReference type="GO" id="GO:0045296">
    <property type="term" value="F:cadherin binding"/>
    <property type="evidence" value="ECO:0007669"/>
    <property type="project" value="TreeGrafter"/>
</dbReference>
<feature type="domain" description="Fibronectin type-III" evidence="18">
    <location>
        <begin position="1033"/>
        <end position="1127"/>
    </location>
</feature>
<keyword evidence="7" id="KW-0904">Protein phosphatase</keyword>
<evidence type="ECO:0000256" key="9">
    <source>
        <dbReference type="ARBA" id="ARBA00023136"/>
    </source>
</evidence>
<evidence type="ECO:0000259" key="17">
    <source>
        <dbReference type="PROSITE" id="PS50056"/>
    </source>
</evidence>
<keyword evidence="20" id="KW-1185">Reference proteome</keyword>
<dbReference type="PROSITE" id="PS50853">
    <property type="entry name" value="FN3"/>
    <property type="match status" value="7"/>
</dbReference>
<dbReference type="PANTHER" id="PTHR46957">
    <property type="entry name" value="CYTOKINE RECEPTOR"/>
    <property type="match status" value="1"/>
</dbReference>
<dbReference type="SMART" id="SM00060">
    <property type="entry name" value="FN3"/>
    <property type="match status" value="11"/>
</dbReference>
<dbReference type="CDD" id="cd00063">
    <property type="entry name" value="FN3"/>
    <property type="match status" value="7"/>
</dbReference>
<feature type="signal peptide" evidence="15">
    <location>
        <begin position="1"/>
        <end position="15"/>
    </location>
</feature>
<dbReference type="SUPFAM" id="SSF49265">
    <property type="entry name" value="Fibronectin type III"/>
    <property type="match status" value="9"/>
</dbReference>
<dbReference type="SMART" id="SM00194">
    <property type="entry name" value="PTPc"/>
    <property type="match status" value="1"/>
</dbReference>
<reference evidence="19" key="3">
    <citation type="submission" date="2025-09" db="UniProtKB">
        <authorList>
            <consortium name="Ensembl"/>
        </authorList>
    </citation>
    <scope>IDENTIFICATION</scope>
</reference>
<dbReference type="GeneTree" id="ENSGT00940000156088"/>
<evidence type="ECO:0000256" key="8">
    <source>
        <dbReference type="ARBA" id="ARBA00022989"/>
    </source>
</evidence>
<dbReference type="GO" id="GO:0001525">
    <property type="term" value="P:angiogenesis"/>
    <property type="evidence" value="ECO:0007669"/>
    <property type="project" value="TreeGrafter"/>
</dbReference>
<feature type="domain" description="Fibronectin type-III" evidence="18">
    <location>
        <begin position="594"/>
        <end position="684"/>
    </location>
</feature>
<dbReference type="SMART" id="SM00404">
    <property type="entry name" value="PTPc_motif"/>
    <property type="match status" value="1"/>
</dbReference>
<dbReference type="InterPro" id="IPR029021">
    <property type="entry name" value="Prot-tyrosine_phosphatase-like"/>
</dbReference>
<feature type="domain" description="Fibronectin type-III" evidence="18">
    <location>
        <begin position="766"/>
        <end position="858"/>
    </location>
</feature>
<sequence length="1686" mass="185427">MCVLLSVCVCVCVSSEPSAVSGLAVTSRTSTSLGLSWLAGPGRTQRFRLQLWDCSGASTLESTATQDKLIGLSPGRLYNVTMVTEAGGLQNSETIQARTVPAAVSNVTADNNSTCLSLSWQQPEGDLDSLVVTISTNDTSRWEMMLPPNTTEVTIDQLTPGSAYQVVVTSRSGELTNQSEVTARTAPAVASFLSMSSSSSGGLFLSWTPPAGLWESYGLFLFDGSQQLVNTTLDREAVNYSFPGTRLTPGRLYRAVLRVESGGLMAESSSPAPVSDLHIRHADETSLSAMWSHAPSGSRDDYFLTIRNITVDTRKVESNMRECTFNVLTPGRLYTITVTTRSWSLNASVSVEGRTGVLQQSKLSLLLASWEKPLGDVDSYTLTLLQDRCVCGNMHVKNKNKTIDIKILCQLVKPPATVTEVTVSNGGSSDALHVSWRPAVGVVDSYQVSLKAGNRIIHMLPVSRSSPPECSFSSLVAGQLYSVVIVTRSGDLENATTVQTRTQPATVQNPDAVHTARDDFLKVSWHQAAGVLDRYVVLIRYNNSVLQNRSVSAGHNECDFSSLTPGRLYTVTVETWSGDLVSSVSTHGSTFPAAVGNLRLDNAGTGDLTVTWSPAPGDVDHYEVTLHFNDTRVFPPETLSSKARRYRLTSLTPGRLYKIVVSTFSGKNQKAQFTEGRTVPSAVGNLHLVPQPGRTDSVGGLLVSWTPGEGDMDMYMVSLSTTTRPVPKHVSSLDFLNLIPGHAYTVTIQSLSGKLNNSNTATGRTAPARVTALQADNDHTTHSLTVSWERPVGVYDGYSLQLLDEAGAIVANRSVSVGNQSERLEGLTSGKWYRVRVVTLSGGVPSVEVTAEGQTRESRQYRTARTLRDAGIKLPTFQSNVSPCLPLFLKKCEPVDLQKVGPAADRCVFSSLRAGSLYRLQVVSWSRGMSTNVVFVAPAPERPTDLSVKQGPTNDTIELSWWGPASGDYDNFSLQWTPPDRLSVTQVDLTSRVLGGMFPGRAYNFTVATISGGGARGGPTVTSQPIQRNVRTSPSPLRSIHCFPRSSSSLSCSWSPPLSDYDSYEVECRRHDDGELTSALKLAGGVTAVTLDHLEAYRKYSVTVRVSSAGQTSPPATHTTVTMIDRPPVPPPSVRVSERSSKVTPSSILFRFNCSWFSDANGAVRFFTVVVAESDANEVLQPEQRHPLPSYRDYINNSSIRAYQTAYFASRCPPDADTFAGQVVEVNLGAGGDRLGGTCDRYHDDDLYLSNSYGGFCDGPLKAKTSYRLSVRAFTRLFDENNRESAEPLFTDTYLSSPLRTHAEPLGGVVEGLSAGMFLIGMLVAVVSLLVYRQRLRKVAVQENPVVRMSMWKEVPASGLYMGVRSPVQSCHFESHLNKLQADSNYLLSEEFEDLKDVGRNQTMDVARLPENRGKNRYNNILPYDSTRLKLSYLEDDPCSDYINASYIPGNNFRREYIATQGPLPGTKDDFWRMVWEHGVHNVVMVTQCVEKGRVKCDQYWPADREPLYYGDLVIQMLSESVLPEWTIREFKITSESNVSYPRVLRHFHYTVWPDHGVPESTQSLIQFVRTVRDYVDRSPSTGATVVHCSAGVGRTGTFIALDRVLQQLDSKGTIDLYGCVFDLRLHRQHMVQTECQYAFLHQCVRDVLRARKHRSEQENPLYPIYENFNPEYCRGETHNHAQHLC</sequence>
<dbReference type="Pfam" id="PF00041">
    <property type="entry name" value="fn3"/>
    <property type="match status" value="10"/>
</dbReference>
<evidence type="ECO:0000256" key="5">
    <source>
        <dbReference type="ARBA" id="ARBA00022737"/>
    </source>
</evidence>
<dbReference type="EC" id="3.1.3.48" evidence="2"/>
<feature type="compositionally biased region" description="Polar residues" evidence="13">
    <location>
        <begin position="1108"/>
        <end position="1122"/>
    </location>
</feature>
<dbReference type="PRINTS" id="PR00700">
    <property type="entry name" value="PRTYPHPHTASE"/>
</dbReference>
<keyword evidence="9 14" id="KW-0472">Membrane</keyword>
<gene>
    <name evidence="19" type="primary">PTPRB</name>
</gene>
<keyword evidence="3 14" id="KW-0812">Transmembrane</keyword>
<dbReference type="InterPro" id="IPR003961">
    <property type="entry name" value="FN3_dom"/>
</dbReference>